<keyword evidence="2" id="KW-0812">Transmembrane</keyword>
<keyword evidence="2" id="KW-1133">Transmembrane helix</keyword>
<dbReference type="EMBL" id="FRCK01000001">
    <property type="protein sequence ID" value="SHL78238.1"/>
    <property type="molecule type" value="Genomic_DNA"/>
</dbReference>
<keyword evidence="4" id="KW-1185">Reference proteome</keyword>
<dbReference type="Proteomes" id="UP000184444">
    <property type="component" value="Unassembled WGS sequence"/>
</dbReference>
<proteinExistence type="predicted"/>
<name>A0A1M7DFQ0_9RHOB</name>
<evidence type="ECO:0000313" key="4">
    <source>
        <dbReference type="Proteomes" id="UP000184444"/>
    </source>
</evidence>
<dbReference type="RefSeq" id="WP_073060926.1">
    <property type="nucleotide sequence ID" value="NZ_FRCK01000001.1"/>
</dbReference>
<organism evidence="3 4">
    <name type="scientific">Paracoccus solventivorans</name>
    <dbReference type="NCBI Taxonomy" id="53463"/>
    <lineage>
        <taxon>Bacteria</taxon>
        <taxon>Pseudomonadati</taxon>
        <taxon>Pseudomonadota</taxon>
        <taxon>Alphaproteobacteria</taxon>
        <taxon>Rhodobacterales</taxon>
        <taxon>Paracoccaceae</taxon>
        <taxon>Paracoccus</taxon>
    </lineage>
</organism>
<evidence type="ECO:0000313" key="3">
    <source>
        <dbReference type="EMBL" id="SHL78238.1"/>
    </source>
</evidence>
<protein>
    <recommendedName>
        <fullName evidence="5">Cytochrome C oxidase assembly protein</fullName>
    </recommendedName>
</protein>
<evidence type="ECO:0000256" key="1">
    <source>
        <dbReference type="SAM" id="MobiDB-lite"/>
    </source>
</evidence>
<keyword evidence="2" id="KW-0472">Membrane</keyword>
<dbReference type="AlphaFoldDB" id="A0A1M7DFQ0"/>
<feature type="transmembrane region" description="Helical" evidence="2">
    <location>
        <begin position="18"/>
        <end position="37"/>
    </location>
</feature>
<evidence type="ECO:0008006" key="5">
    <source>
        <dbReference type="Google" id="ProtNLM"/>
    </source>
</evidence>
<dbReference type="STRING" id="53463.SAMN05444389_101328"/>
<reference evidence="4" key="1">
    <citation type="submission" date="2016-11" db="EMBL/GenBank/DDBJ databases">
        <authorList>
            <person name="Varghese N."/>
            <person name="Submissions S."/>
        </authorList>
    </citation>
    <scope>NUCLEOTIDE SEQUENCE [LARGE SCALE GENOMIC DNA]</scope>
    <source>
        <strain evidence="4">DSM 6637</strain>
    </source>
</reference>
<gene>
    <name evidence="3" type="ORF">SAMN05444389_101328</name>
</gene>
<accession>A0A1M7DFQ0</accession>
<sequence length="95" mass="9684">MALHPEHELHRRRSGRNIGLALVLALFVALVFGLSVVKIKQGDLMQGFDHRPASLPPAAAVAPSANPVAAPGTPASALPQARSTPAAPAAEGGQP</sequence>
<evidence type="ECO:0000256" key="2">
    <source>
        <dbReference type="SAM" id="Phobius"/>
    </source>
</evidence>
<feature type="compositionally biased region" description="Low complexity" evidence="1">
    <location>
        <begin position="56"/>
        <end position="71"/>
    </location>
</feature>
<feature type="region of interest" description="Disordered" evidence="1">
    <location>
        <begin position="49"/>
        <end position="95"/>
    </location>
</feature>